<evidence type="ECO:0000256" key="5">
    <source>
        <dbReference type="ARBA" id="ARBA00022840"/>
    </source>
</evidence>
<dbReference type="InterPro" id="IPR003593">
    <property type="entry name" value="AAA+_ATPase"/>
</dbReference>
<dbReference type="PROSITE" id="PS50929">
    <property type="entry name" value="ABC_TM1F"/>
    <property type="match status" value="1"/>
</dbReference>
<evidence type="ECO:0000256" key="7">
    <source>
        <dbReference type="ARBA" id="ARBA00023136"/>
    </source>
</evidence>
<comment type="caution">
    <text evidence="11">The sequence shown here is derived from an EMBL/GenBank/DDBJ whole genome shotgun (WGS) entry which is preliminary data.</text>
</comment>
<dbReference type="PROSITE" id="PS50893">
    <property type="entry name" value="ABC_TRANSPORTER_2"/>
    <property type="match status" value="1"/>
</dbReference>
<name>A0A0F9QKB9_9ZZZZ</name>
<dbReference type="SUPFAM" id="SSF52540">
    <property type="entry name" value="P-loop containing nucleoside triphosphate hydrolases"/>
    <property type="match status" value="1"/>
</dbReference>
<dbReference type="InterPro" id="IPR011527">
    <property type="entry name" value="ABC1_TM_dom"/>
</dbReference>
<dbReference type="Gene3D" id="1.20.1560.10">
    <property type="entry name" value="ABC transporter type 1, transmembrane domain"/>
    <property type="match status" value="1"/>
</dbReference>
<feature type="transmembrane region" description="Helical" evidence="8">
    <location>
        <begin position="38"/>
        <end position="59"/>
    </location>
</feature>
<accession>A0A0F9QKB9</accession>
<evidence type="ECO:0000313" key="11">
    <source>
        <dbReference type="EMBL" id="KKN44585.1"/>
    </source>
</evidence>
<dbReference type="FunFam" id="3.40.50.300:FF:000287">
    <property type="entry name" value="Multidrug ABC transporter ATP-binding protein"/>
    <property type="match status" value="1"/>
</dbReference>
<protein>
    <recommendedName>
        <fullName evidence="12">ABC transporter ATP-binding protein</fullName>
    </recommendedName>
</protein>
<keyword evidence="7 8" id="KW-0472">Membrane</keyword>
<dbReference type="SUPFAM" id="SSF90123">
    <property type="entry name" value="ABC transporter transmembrane region"/>
    <property type="match status" value="1"/>
</dbReference>
<dbReference type="GO" id="GO:0016887">
    <property type="term" value="F:ATP hydrolysis activity"/>
    <property type="evidence" value="ECO:0007669"/>
    <property type="project" value="InterPro"/>
</dbReference>
<evidence type="ECO:0008006" key="12">
    <source>
        <dbReference type="Google" id="ProtNLM"/>
    </source>
</evidence>
<feature type="transmembrane region" description="Helical" evidence="8">
    <location>
        <begin position="267"/>
        <end position="287"/>
    </location>
</feature>
<gene>
    <name evidence="11" type="ORF">LCGC14_0691570</name>
</gene>
<reference evidence="11" key="1">
    <citation type="journal article" date="2015" name="Nature">
        <title>Complex archaea that bridge the gap between prokaryotes and eukaryotes.</title>
        <authorList>
            <person name="Spang A."/>
            <person name="Saw J.H."/>
            <person name="Jorgensen S.L."/>
            <person name="Zaremba-Niedzwiedzka K."/>
            <person name="Martijn J."/>
            <person name="Lind A.E."/>
            <person name="van Eijk R."/>
            <person name="Schleper C."/>
            <person name="Guy L."/>
            <person name="Ettema T.J."/>
        </authorList>
    </citation>
    <scope>NUCLEOTIDE SEQUENCE</scope>
</reference>
<comment type="subcellular location">
    <subcellularLocation>
        <location evidence="1">Membrane</location>
        <topology evidence="1">Multi-pass membrane protein</topology>
    </subcellularLocation>
</comment>
<organism evidence="11">
    <name type="scientific">marine sediment metagenome</name>
    <dbReference type="NCBI Taxonomy" id="412755"/>
    <lineage>
        <taxon>unclassified sequences</taxon>
        <taxon>metagenomes</taxon>
        <taxon>ecological metagenomes</taxon>
    </lineage>
</organism>
<feature type="domain" description="ABC transporter" evidence="9">
    <location>
        <begin position="364"/>
        <end position="598"/>
    </location>
</feature>
<keyword evidence="4" id="KW-0547">Nucleotide-binding</keyword>
<feature type="transmembrane region" description="Helical" evidence="8">
    <location>
        <begin position="189"/>
        <end position="206"/>
    </location>
</feature>
<evidence type="ECO:0000256" key="4">
    <source>
        <dbReference type="ARBA" id="ARBA00022741"/>
    </source>
</evidence>
<evidence type="ECO:0000256" key="3">
    <source>
        <dbReference type="ARBA" id="ARBA00022692"/>
    </source>
</evidence>
<feature type="transmembrane region" description="Helical" evidence="8">
    <location>
        <begin position="163"/>
        <end position="183"/>
    </location>
</feature>
<dbReference type="InterPro" id="IPR039421">
    <property type="entry name" value="Type_1_exporter"/>
</dbReference>
<dbReference type="Pfam" id="PF00664">
    <property type="entry name" value="ABC_membrane"/>
    <property type="match status" value="1"/>
</dbReference>
<dbReference type="GO" id="GO:0016020">
    <property type="term" value="C:membrane"/>
    <property type="evidence" value="ECO:0007669"/>
    <property type="project" value="UniProtKB-SubCell"/>
</dbReference>
<dbReference type="PANTHER" id="PTHR43394:SF1">
    <property type="entry name" value="ATP-BINDING CASSETTE SUB-FAMILY B MEMBER 10, MITOCHONDRIAL"/>
    <property type="match status" value="1"/>
</dbReference>
<dbReference type="InterPro" id="IPR027417">
    <property type="entry name" value="P-loop_NTPase"/>
</dbReference>
<feature type="transmembrane region" description="Helical" evidence="8">
    <location>
        <begin position="307"/>
        <end position="328"/>
    </location>
</feature>
<dbReference type="PANTHER" id="PTHR43394">
    <property type="entry name" value="ATP-DEPENDENT PERMEASE MDL1, MITOCHONDRIAL"/>
    <property type="match status" value="1"/>
</dbReference>
<keyword evidence="2" id="KW-0813">Transport</keyword>
<dbReference type="InterPro" id="IPR036640">
    <property type="entry name" value="ABC1_TM_sf"/>
</dbReference>
<evidence type="ECO:0000259" key="9">
    <source>
        <dbReference type="PROSITE" id="PS50893"/>
    </source>
</evidence>
<dbReference type="CDD" id="cd07346">
    <property type="entry name" value="ABC_6TM_exporters"/>
    <property type="match status" value="1"/>
</dbReference>
<evidence type="ECO:0000256" key="6">
    <source>
        <dbReference type="ARBA" id="ARBA00022989"/>
    </source>
</evidence>
<dbReference type="InterPro" id="IPR003439">
    <property type="entry name" value="ABC_transporter-like_ATP-bd"/>
</dbReference>
<evidence type="ECO:0000256" key="2">
    <source>
        <dbReference type="ARBA" id="ARBA00022448"/>
    </source>
</evidence>
<evidence type="ECO:0000259" key="10">
    <source>
        <dbReference type="PROSITE" id="PS50929"/>
    </source>
</evidence>
<feature type="transmembrane region" description="Helical" evidence="8">
    <location>
        <begin position="79"/>
        <end position="99"/>
    </location>
</feature>
<dbReference type="AlphaFoldDB" id="A0A0F9QKB9"/>
<evidence type="ECO:0000256" key="1">
    <source>
        <dbReference type="ARBA" id="ARBA00004141"/>
    </source>
</evidence>
<dbReference type="Gene3D" id="3.40.50.300">
    <property type="entry name" value="P-loop containing nucleotide triphosphate hydrolases"/>
    <property type="match status" value="1"/>
</dbReference>
<dbReference type="EMBL" id="LAZR01001442">
    <property type="protein sequence ID" value="KKN44585.1"/>
    <property type="molecule type" value="Genomic_DNA"/>
</dbReference>
<keyword evidence="6 8" id="KW-1133">Transmembrane helix</keyword>
<dbReference type="Pfam" id="PF00005">
    <property type="entry name" value="ABC_tran"/>
    <property type="match status" value="1"/>
</dbReference>
<proteinExistence type="predicted"/>
<keyword evidence="3 8" id="KW-0812">Transmembrane</keyword>
<evidence type="ECO:0000256" key="8">
    <source>
        <dbReference type="SAM" id="Phobius"/>
    </source>
</evidence>
<dbReference type="GO" id="GO:0005524">
    <property type="term" value="F:ATP binding"/>
    <property type="evidence" value="ECO:0007669"/>
    <property type="project" value="UniProtKB-KW"/>
</dbReference>
<dbReference type="SMART" id="SM00382">
    <property type="entry name" value="AAA"/>
    <property type="match status" value="1"/>
</dbReference>
<feature type="domain" description="ABC transmembrane type-1" evidence="10">
    <location>
        <begin position="41"/>
        <end position="330"/>
    </location>
</feature>
<sequence length="634" mass="71608">MRKQKKKISDPEDEDSYRGGTFKVIKRLIQYVGINKKLLDLLVLFIISNIIFSLVTPLIFRSLVDDGLGGGIGANQGNIEIIIMLGSIFFVVTVVGVITRIAQGYIISKLATITMYNLRAELFTKFQYLGLDYHESPKRTTGKKINYLTGDVNTIQELIQSGLLVSVSNFFIIFGSLFFMIILSPVLTVVSFLIVPVFFVISGVLFKKARKFFKELRERIATVTSKLDESIMGMRIIQSFAVEDENYTEFIDATELERKTTMKAAKLMAFVPGIIIIIITLGFGSLFLVSGTLIRQGSLSQGTLVAFIFYLFTFFEPLFSLIGFFTLLQNSVAAGARIIRLLDEEISIEEKEDAVSLENVRGLIEYKNVYFSYNSEVPVLKNINIKIKEKERLALVGYTGAGKSTFVKLLSRFYDPIQGEVLIDGKNLKDLKINSLREKMGIVTQENFLFSGTIKDNIKFSKLDASDEEIIATAKQVQAHDFIIELENGYDTIVGERGNRLSEGQKQLIAFARALILNPPILILDEATSSIDPYSELLIQQALETLLTGRTSISIAHRLSTIINSDRILVLDKGEIIEEGSHQALVKLNGFYNHLYQMQFKDPFKKEKIEEEILPDFEIRDDSLDKRDHFSRFF</sequence>
<keyword evidence="5" id="KW-0067">ATP-binding</keyword>
<dbReference type="GO" id="GO:0015421">
    <property type="term" value="F:ABC-type oligopeptide transporter activity"/>
    <property type="evidence" value="ECO:0007669"/>
    <property type="project" value="TreeGrafter"/>
</dbReference>